<name>A0AAV2KSE0_KNICA</name>
<dbReference type="AlphaFoldDB" id="A0AAV2KSE0"/>
<reference evidence="1 2" key="1">
    <citation type="submission" date="2024-04" db="EMBL/GenBank/DDBJ databases">
        <authorList>
            <person name="Waldvogel A.-M."/>
            <person name="Schoenle A."/>
        </authorList>
    </citation>
    <scope>NUCLEOTIDE SEQUENCE [LARGE SCALE GENOMIC DNA]</scope>
</reference>
<protein>
    <submittedName>
        <fullName evidence="1">Uncharacterized protein</fullName>
    </submittedName>
</protein>
<evidence type="ECO:0000313" key="2">
    <source>
        <dbReference type="Proteomes" id="UP001497482"/>
    </source>
</evidence>
<organism evidence="1 2">
    <name type="scientific">Knipowitschia caucasica</name>
    <name type="common">Caucasian dwarf goby</name>
    <name type="synonym">Pomatoschistus caucasicus</name>
    <dbReference type="NCBI Taxonomy" id="637954"/>
    <lineage>
        <taxon>Eukaryota</taxon>
        <taxon>Metazoa</taxon>
        <taxon>Chordata</taxon>
        <taxon>Craniata</taxon>
        <taxon>Vertebrata</taxon>
        <taxon>Euteleostomi</taxon>
        <taxon>Actinopterygii</taxon>
        <taxon>Neopterygii</taxon>
        <taxon>Teleostei</taxon>
        <taxon>Neoteleostei</taxon>
        <taxon>Acanthomorphata</taxon>
        <taxon>Gobiaria</taxon>
        <taxon>Gobiiformes</taxon>
        <taxon>Gobioidei</taxon>
        <taxon>Gobiidae</taxon>
        <taxon>Gobiinae</taxon>
        <taxon>Knipowitschia</taxon>
    </lineage>
</organism>
<gene>
    <name evidence="1" type="ORF">KC01_LOCUS19732</name>
</gene>
<dbReference type="EMBL" id="OZ035841">
    <property type="protein sequence ID" value="CAL1590187.1"/>
    <property type="molecule type" value="Genomic_DNA"/>
</dbReference>
<sequence length="125" mass="13710">MKELETCQSSIQNIEKNANTARSVAGAAAFMGKVAEKIPEEMVGEEMVGEEMFGEEMAEDEDDILSALTFFINIFAPVARFTVGMVQKIQTQKRHQAMVSLVVELKKIFGEGCDDEVKKAGSDEG</sequence>
<evidence type="ECO:0000313" key="1">
    <source>
        <dbReference type="EMBL" id="CAL1590187.1"/>
    </source>
</evidence>
<dbReference type="Proteomes" id="UP001497482">
    <property type="component" value="Chromosome 19"/>
</dbReference>
<keyword evidence="2" id="KW-1185">Reference proteome</keyword>
<accession>A0AAV2KSE0</accession>
<proteinExistence type="predicted"/>